<dbReference type="EMBL" id="JASNQZ010000001">
    <property type="protein sequence ID" value="KAL0961063.1"/>
    <property type="molecule type" value="Genomic_DNA"/>
</dbReference>
<reference evidence="2" key="1">
    <citation type="submission" date="2024-06" db="EMBL/GenBank/DDBJ databases">
        <title>Multi-omics analyses provide insights into the biosynthesis of the anticancer antibiotic pleurotin in Hohenbuehelia grisea.</title>
        <authorList>
            <person name="Weaver J.A."/>
            <person name="Alberti F."/>
        </authorList>
    </citation>
    <scope>NUCLEOTIDE SEQUENCE [LARGE SCALE GENOMIC DNA]</scope>
    <source>
        <strain evidence="2">T-177</strain>
    </source>
</reference>
<sequence length="401" mass="44952">MGGNAFHSLHGRAFPRMPPPVYASLKTRLLPRIQDLYENVTVPFEAPEKADYGDLDFLVFGPKLPTENGEPHVPHDQVKAALGAEHCVVMDGPRTSNYAVPVPKGEWASLGLPEEEARCRREAVVEGRDEIDGELFYQVDVHVCADLGEWKNFAFFHAYGDLGMILGLIARNNGYLLSPKGFKIYDAPNPSFQLSNDFDDIMSFWGLSMDAWRAGFPSKSAIFDWVAQTRFFDPNNFKTRGEGFTKVKPERRMYAEFVEYAQSRADPTLALSPTETLARVMQRRGEALDHFGLTGTFNTLARERDERARLKVYFSGGRVRDWASMGEHWKGVKLIMDEVRAECGGDSGVLELLDLQGVDGLRLKVLQARDRLGLLPVDKLPSASDILSESMSRLRVTGDDE</sequence>
<accession>A0ABR3K173</accession>
<proteinExistence type="predicted"/>
<evidence type="ECO:0000313" key="1">
    <source>
        <dbReference type="EMBL" id="KAL0961063.1"/>
    </source>
</evidence>
<protein>
    <submittedName>
        <fullName evidence="1">Uncharacterized protein</fullName>
    </submittedName>
</protein>
<evidence type="ECO:0000313" key="2">
    <source>
        <dbReference type="Proteomes" id="UP001556367"/>
    </source>
</evidence>
<gene>
    <name evidence="1" type="ORF">HGRIS_006050</name>
</gene>
<comment type="caution">
    <text evidence="1">The sequence shown here is derived from an EMBL/GenBank/DDBJ whole genome shotgun (WGS) entry which is preliminary data.</text>
</comment>
<dbReference type="Proteomes" id="UP001556367">
    <property type="component" value="Unassembled WGS sequence"/>
</dbReference>
<organism evidence="1 2">
    <name type="scientific">Hohenbuehelia grisea</name>
    <dbReference type="NCBI Taxonomy" id="104357"/>
    <lineage>
        <taxon>Eukaryota</taxon>
        <taxon>Fungi</taxon>
        <taxon>Dikarya</taxon>
        <taxon>Basidiomycota</taxon>
        <taxon>Agaricomycotina</taxon>
        <taxon>Agaricomycetes</taxon>
        <taxon>Agaricomycetidae</taxon>
        <taxon>Agaricales</taxon>
        <taxon>Pleurotineae</taxon>
        <taxon>Pleurotaceae</taxon>
        <taxon>Hohenbuehelia</taxon>
    </lineage>
</organism>
<name>A0ABR3K173_9AGAR</name>
<keyword evidence="2" id="KW-1185">Reference proteome</keyword>